<comment type="caution">
    <text evidence="3">The sequence shown here is derived from an EMBL/GenBank/DDBJ whole genome shotgun (WGS) entry which is preliminary data.</text>
</comment>
<evidence type="ECO:0000259" key="2">
    <source>
        <dbReference type="Pfam" id="PF25484"/>
    </source>
</evidence>
<name>A0A2S6BZ82_9PEZI</name>
<organism evidence="3 4">
    <name type="scientific">Cercospora berteroae</name>
    <dbReference type="NCBI Taxonomy" id="357750"/>
    <lineage>
        <taxon>Eukaryota</taxon>
        <taxon>Fungi</taxon>
        <taxon>Dikarya</taxon>
        <taxon>Ascomycota</taxon>
        <taxon>Pezizomycotina</taxon>
        <taxon>Dothideomycetes</taxon>
        <taxon>Dothideomycetidae</taxon>
        <taxon>Mycosphaerellales</taxon>
        <taxon>Mycosphaerellaceae</taxon>
        <taxon>Cercospora</taxon>
    </lineage>
</organism>
<dbReference type="OrthoDB" id="3518533at2759"/>
<evidence type="ECO:0000256" key="1">
    <source>
        <dbReference type="SAM" id="SignalP"/>
    </source>
</evidence>
<dbReference type="Pfam" id="PF25484">
    <property type="entry name" value="DUF7907"/>
    <property type="match status" value="1"/>
</dbReference>
<dbReference type="InterPro" id="IPR057229">
    <property type="entry name" value="DUF7907"/>
</dbReference>
<gene>
    <name evidence="3" type="ORF">CBER1_11307</name>
</gene>
<proteinExistence type="predicted"/>
<dbReference type="AlphaFoldDB" id="A0A2S6BZ82"/>
<evidence type="ECO:0000313" key="3">
    <source>
        <dbReference type="EMBL" id="PPJ52783.1"/>
    </source>
</evidence>
<dbReference type="STRING" id="357750.A0A2S6BZ82"/>
<sequence>MLLIALILAIFGVSVTGANITGPLYQIKTELQPSSANKTSYNSKSNLWLYPFHTGAGLSDATFRETQGGASKAFFSPTNVTGRDNLLFDFGTTFTFGLKMIPNQKFYSAWQPVEMNAGVHGSKTDVSGFFVNATGLQWKSPGFGGWIVCDWWHGFPQLFFRTNNPGYNYPAPASCAEVYLRPLPAQAD</sequence>
<dbReference type="Proteomes" id="UP000237631">
    <property type="component" value="Unassembled WGS sequence"/>
</dbReference>
<reference evidence="4" key="1">
    <citation type="journal article" date="2017" name="bioRxiv">
        <title>Conservation of a gene cluster reveals novel cercosporin biosynthetic mechanisms and extends production to the genus Colletotrichum.</title>
        <authorList>
            <person name="de Jonge R."/>
            <person name="Ebert M.K."/>
            <person name="Huitt-Roehl C.R."/>
            <person name="Pal P."/>
            <person name="Suttle J.C."/>
            <person name="Spanner R.E."/>
            <person name="Neubauer J.D."/>
            <person name="Jurick W.M.II."/>
            <person name="Stott K.A."/>
            <person name="Secor G.A."/>
            <person name="Thomma B.P.H.J."/>
            <person name="Van de Peer Y."/>
            <person name="Townsend C.A."/>
            <person name="Bolton M.D."/>
        </authorList>
    </citation>
    <scope>NUCLEOTIDE SEQUENCE [LARGE SCALE GENOMIC DNA]</scope>
    <source>
        <strain evidence="4">CBS538.71</strain>
    </source>
</reference>
<keyword evidence="1" id="KW-0732">Signal</keyword>
<feature type="signal peptide" evidence="1">
    <location>
        <begin position="1"/>
        <end position="17"/>
    </location>
</feature>
<evidence type="ECO:0000313" key="4">
    <source>
        <dbReference type="Proteomes" id="UP000237631"/>
    </source>
</evidence>
<keyword evidence="4" id="KW-1185">Reference proteome</keyword>
<dbReference type="EMBL" id="PNEN01001662">
    <property type="protein sequence ID" value="PPJ52783.1"/>
    <property type="molecule type" value="Genomic_DNA"/>
</dbReference>
<accession>A0A2S6BZ82</accession>
<feature type="domain" description="DUF7907" evidence="2">
    <location>
        <begin position="31"/>
        <end position="182"/>
    </location>
</feature>
<feature type="chain" id="PRO_5015416534" description="DUF7907 domain-containing protein" evidence="1">
    <location>
        <begin position="18"/>
        <end position="188"/>
    </location>
</feature>
<protein>
    <recommendedName>
        <fullName evidence="2">DUF7907 domain-containing protein</fullName>
    </recommendedName>
</protein>